<organism evidence="3 4">
    <name type="scientific">Halotia branconii CENA392</name>
    <dbReference type="NCBI Taxonomy" id="1539056"/>
    <lineage>
        <taxon>Bacteria</taxon>
        <taxon>Bacillati</taxon>
        <taxon>Cyanobacteriota</taxon>
        <taxon>Cyanophyceae</taxon>
        <taxon>Nostocales</taxon>
        <taxon>Nodulariaceae</taxon>
        <taxon>Halotia</taxon>
    </lineage>
</organism>
<geneLocation type="plasmid" evidence="3 4">
    <name>unnamed1</name>
</geneLocation>
<feature type="transmembrane region" description="Helical" evidence="2">
    <location>
        <begin position="31"/>
        <end position="54"/>
    </location>
</feature>
<keyword evidence="4" id="KW-1185">Reference proteome</keyword>
<dbReference type="Proteomes" id="UP001223520">
    <property type="component" value="Plasmid unnamed1"/>
</dbReference>
<keyword evidence="2" id="KW-0472">Membrane</keyword>
<name>A0AAJ6NYB4_9CYAN</name>
<dbReference type="KEGG" id="hbq:QI031_31010"/>
<keyword evidence="1" id="KW-0175">Coiled coil</keyword>
<proteinExistence type="predicted"/>
<keyword evidence="2" id="KW-0812">Transmembrane</keyword>
<gene>
    <name evidence="3" type="ORF">QI031_31010</name>
</gene>
<accession>A0AAJ6NYB4</accession>
<dbReference type="NCBIfam" id="NF038305">
    <property type="entry name" value="HpsJ_fam"/>
    <property type="match status" value="1"/>
</dbReference>
<feature type="transmembrane region" description="Helical" evidence="2">
    <location>
        <begin position="6"/>
        <end position="24"/>
    </location>
</feature>
<feature type="coiled-coil region" evidence="1">
    <location>
        <begin position="65"/>
        <end position="92"/>
    </location>
</feature>
<evidence type="ECO:0000256" key="2">
    <source>
        <dbReference type="SAM" id="Phobius"/>
    </source>
</evidence>
<evidence type="ECO:0000313" key="4">
    <source>
        <dbReference type="Proteomes" id="UP001223520"/>
    </source>
</evidence>
<dbReference type="EMBL" id="CP124544">
    <property type="protein sequence ID" value="WGV28993.1"/>
    <property type="molecule type" value="Genomic_DNA"/>
</dbReference>
<dbReference type="RefSeq" id="WP_281486195.1">
    <property type="nucleotide sequence ID" value="NZ_CP124544.1"/>
</dbReference>
<evidence type="ECO:0000256" key="1">
    <source>
        <dbReference type="SAM" id="Coils"/>
    </source>
</evidence>
<sequence length="183" mass="20812">MVDHVWSILLGLMFIFLYSQSSIIKPKQLSILKFFSWVALPIGIVYLLMLPLGINNSLTLYKNINNQFTNQQAQQQEQLQKVTEKLKTVNSQQELTNIANSLNLQNEIAASKSPQDLKNKIYQQIQTSAQNAVSTANVAKREQIKNLIKTAVRINLGAIISGVCFIILWRLTRWTRIIEKNVG</sequence>
<feature type="transmembrane region" description="Helical" evidence="2">
    <location>
        <begin position="151"/>
        <end position="171"/>
    </location>
</feature>
<protein>
    <submittedName>
        <fullName evidence="3">HpsJ family protein</fullName>
    </submittedName>
</protein>
<dbReference type="InterPro" id="IPR047709">
    <property type="entry name" value="HpsJ-like"/>
</dbReference>
<evidence type="ECO:0000313" key="3">
    <source>
        <dbReference type="EMBL" id="WGV28993.1"/>
    </source>
</evidence>
<keyword evidence="3" id="KW-0614">Plasmid</keyword>
<reference evidence="3 4" key="1">
    <citation type="journal article" date="2023" name="Limnol Oceanogr Lett">
        <title>Environmental adaptations by the intertidal Antarctic cyanobacterium Halotia branconii CENA392 as revealed using long-read genome sequencing.</title>
        <authorList>
            <person name="Dextro R.B."/>
            <person name="Delbaje E."/>
            <person name="Freitas P.N.N."/>
            <person name="Geraldes V."/>
            <person name="Pinto E."/>
            <person name="Long P.F."/>
            <person name="Fiore M.F."/>
        </authorList>
    </citation>
    <scope>NUCLEOTIDE SEQUENCE [LARGE SCALE GENOMIC DNA]</scope>
    <source>
        <strain evidence="3 4">CENA392</strain>
        <plasmid evidence="3 4">unnamed1</plasmid>
    </source>
</reference>
<keyword evidence="2" id="KW-1133">Transmembrane helix</keyword>
<dbReference type="AlphaFoldDB" id="A0AAJ6NYB4"/>